<dbReference type="GO" id="GO:0005634">
    <property type="term" value="C:nucleus"/>
    <property type="evidence" value="ECO:0007669"/>
    <property type="project" value="UniProtKB-SubCell"/>
</dbReference>
<feature type="region of interest" description="Disordered" evidence="2">
    <location>
        <begin position="1"/>
        <end position="88"/>
    </location>
</feature>
<feature type="domain" description="BZIP" evidence="3">
    <location>
        <begin position="286"/>
        <end position="345"/>
    </location>
</feature>
<feature type="compositionally biased region" description="Polar residues" evidence="2">
    <location>
        <begin position="225"/>
        <end position="234"/>
    </location>
</feature>
<feature type="compositionally biased region" description="Low complexity" evidence="2">
    <location>
        <begin position="383"/>
        <end position="400"/>
    </location>
</feature>
<dbReference type="SUPFAM" id="SSF57959">
    <property type="entry name" value="Leucine zipper domain"/>
    <property type="match status" value="1"/>
</dbReference>
<dbReference type="CDD" id="cd14703">
    <property type="entry name" value="bZIP_plant_RF2"/>
    <property type="match status" value="1"/>
</dbReference>
<proteinExistence type="predicted"/>
<comment type="subcellular location">
    <subcellularLocation>
        <location evidence="1">Nucleus</location>
    </subcellularLocation>
</comment>
<evidence type="ECO:0000259" key="3">
    <source>
        <dbReference type="SMART" id="SM00338"/>
    </source>
</evidence>
<feature type="compositionally biased region" description="Polar residues" evidence="2">
    <location>
        <begin position="56"/>
        <end position="66"/>
    </location>
</feature>
<feature type="compositionally biased region" description="Low complexity" evidence="2">
    <location>
        <begin position="235"/>
        <end position="246"/>
    </location>
</feature>
<name>A0A5S9XQ51_ARATH</name>
<evidence type="ECO:0000256" key="2">
    <source>
        <dbReference type="SAM" id="MobiDB-lite"/>
    </source>
</evidence>
<dbReference type="InterPro" id="IPR046347">
    <property type="entry name" value="bZIP_sf"/>
</dbReference>
<dbReference type="InterPro" id="IPR004827">
    <property type="entry name" value="bZIP"/>
</dbReference>
<dbReference type="PANTHER" id="PTHR46835:SF3">
    <property type="entry name" value="BASIC-LEUCINE ZIPPER (BZIP) TRANSCRIPTION FACTOR FAMILY PROTEIN"/>
    <property type="match status" value="1"/>
</dbReference>
<dbReference type="InterPro" id="IPR044797">
    <property type="entry name" value="At4g06598-like"/>
</dbReference>
<reference evidence="4 5" key="1">
    <citation type="submission" date="2019-12" db="EMBL/GenBank/DDBJ databases">
        <authorList>
            <person name="Jiao W.-B."/>
            <person name="Schneeberger K."/>
        </authorList>
    </citation>
    <scope>NUCLEOTIDE SEQUENCE [LARGE SCALE GENOMIC DNA]</scope>
    <source>
        <strain evidence="5">cv. C24</strain>
    </source>
</reference>
<evidence type="ECO:0000313" key="5">
    <source>
        <dbReference type="Proteomes" id="UP000434276"/>
    </source>
</evidence>
<feature type="compositionally biased region" description="Polar residues" evidence="2">
    <location>
        <begin position="33"/>
        <end position="43"/>
    </location>
</feature>
<dbReference type="EMBL" id="CACSHJ010000095">
    <property type="protein sequence ID" value="CAA0393906.1"/>
    <property type="molecule type" value="Genomic_DNA"/>
</dbReference>
<dbReference type="PANTHER" id="PTHR46835">
    <property type="entry name" value="BASIC-LEUCINE ZIPPER (BZIP) TRANSCRIPTION FACTOR FAMILY PROTEIN-RELATED"/>
    <property type="match status" value="1"/>
</dbReference>
<dbReference type="SMART" id="SM00338">
    <property type="entry name" value="BRLZ"/>
    <property type="match status" value="1"/>
</dbReference>
<sequence length="419" mass="46867">MQIIDISATTTSGYHHVRPPSPPATTPDHHQSRPQSYPATTNTSDHHHLRPPPSPMASSKGSQNHRNLGCNGKQALLPPKSPFTGGPTFSADFVPSSVIGSKAVQKLGEGNANHHRTSSESFLIEEQPSWLDDLLNEPETPVRKGGHRRSSSDSFAYVDVPVGFDVDYTLWDGGRYNNNNGFSNHVRGPKESDYLRSQPVPFYPSAHLSKQKIRPWDSLPDSGARPNSSSGCLESSSITRSGSSGSLRDTEKAYSAADSKKDFINNFAKSSFEKRDNPLAKSATSEADTKRARQQFAQRSRVRKIQYIAELERNVQMLQVEGSEVSAELEFLNQQNLILSLENKSLKNRLESLAQEQLIKYLEHDVLEKEIVRLRALYQLQQQQEPQQQHQTKKQGSSSHQRSKSRDLETQFTNLSLRP</sequence>
<dbReference type="InterPro" id="IPR044759">
    <property type="entry name" value="bZIP_RF2"/>
</dbReference>
<dbReference type="Gene3D" id="1.20.5.170">
    <property type="match status" value="1"/>
</dbReference>
<feature type="region of interest" description="Disordered" evidence="2">
    <location>
        <begin position="383"/>
        <end position="419"/>
    </location>
</feature>
<dbReference type="GO" id="GO:0003700">
    <property type="term" value="F:DNA-binding transcription factor activity"/>
    <property type="evidence" value="ECO:0007669"/>
    <property type="project" value="InterPro"/>
</dbReference>
<dbReference type="Proteomes" id="UP000434276">
    <property type="component" value="Unassembled WGS sequence"/>
</dbReference>
<feature type="region of interest" description="Disordered" evidence="2">
    <location>
        <begin position="275"/>
        <end position="295"/>
    </location>
</feature>
<protein>
    <recommendedName>
        <fullName evidence="3">BZIP domain-containing protein</fullName>
    </recommendedName>
</protein>
<gene>
    <name evidence="4" type="ORF">C24_LOCUS17236</name>
</gene>
<feature type="compositionally biased region" description="Polar residues" evidence="2">
    <location>
        <begin position="410"/>
        <end position="419"/>
    </location>
</feature>
<evidence type="ECO:0000313" key="4">
    <source>
        <dbReference type="EMBL" id="CAA0393906.1"/>
    </source>
</evidence>
<dbReference type="ExpressionAtlas" id="A0A5S9XQ51">
    <property type="expression patterns" value="baseline and differential"/>
</dbReference>
<evidence type="ECO:0000256" key="1">
    <source>
        <dbReference type="ARBA" id="ARBA00004123"/>
    </source>
</evidence>
<feature type="region of interest" description="Disordered" evidence="2">
    <location>
        <begin position="213"/>
        <end position="249"/>
    </location>
</feature>
<organism evidence="4 5">
    <name type="scientific">Arabidopsis thaliana</name>
    <name type="common">Mouse-ear cress</name>
    <dbReference type="NCBI Taxonomy" id="3702"/>
    <lineage>
        <taxon>Eukaryota</taxon>
        <taxon>Viridiplantae</taxon>
        <taxon>Streptophyta</taxon>
        <taxon>Embryophyta</taxon>
        <taxon>Tracheophyta</taxon>
        <taxon>Spermatophyta</taxon>
        <taxon>Magnoliopsida</taxon>
        <taxon>eudicotyledons</taxon>
        <taxon>Gunneridae</taxon>
        <taxon>Pentapetalae</taxon>
        <taxon>rosids</taxon>
        <taxon>malvids</taxon>
        <taxon>Brassicales</taxon>
        <taxon>Brassicaceae</taxon>
        <taxon>Camelineae</taxon>
        <taxon>Arabidopsis</taxon>
    </lineage>
</organism>
<dbReference type="OrthoDB" id="1878267at2759"/>
<dbReference type="AlphaFoldDB" id="A0A5S9XQ51"/>
<accession>A0A5S9XQ51</accession>